<protein>
    <submittedName>
        <fullName evidence="11">A/G-specific DNA-adenine glycosylase</fullName>
    </submittedName>
</protein>
<dbReference type="InterPro" id="IPR023170">
    <property type="entry name" value="HhH_base_excis_C"/>
</dbReference>
<evidence type="ECO:0000256" key="4">
    <source>
        <dbReference type="ARBA" id="ARBA00022763"/>
    </source>
</evidence>
<dbReference type="SMART" id="SM00478">
    <property type="entry name" value="ENDO3c"/>
    <property type="match status" value="1"/>
</dbReference>
<accession>A0A1I3BVF6</accession>
<dbReference type="CDD" id="cd00056">
    <property type="entry name" value="ENDO3c"/>
    <property type="match status" value="1"/>
</dbReference>
<keyword evidence="9" id="KW-0326">Glycosidase</keyword>
<keyword evidence="8" id="KW-0234">DNA repair</keyword>
<dbReference type="GO" id="GO:0006298">
    <property type="term" value="P:mismatch repair"/>
    <property type="evidence" value="ECO:0007669"/>
    <property type="project" value="TreeGrafter"/>
</dbReference>
<dbReference type="GO" id="GO:0006284">
    <property type="term" value="P:base-excision repair"/>
    <property type="evidence" value="ECO:0007669"/>
    <property type="project" value="InterPro"/>
</dbReference>
<dbReference type="GO" id="GO:0046872">
    <property type="term" value="F:metal ion binding"/>
    <property type="evidence" value="ECO:0007669"/>
    <property type="project" value="UniProtKB-KW"/>
</dbReference>
<dbReference type="GO" id="GO:0032357">
    <property type="term" value="F:oxidized purine DNA binding"/>
    <property type="evidence" value="ECO:0007669"/>
    <property type="project" value="TreeGrafter"/>
</dbReference>
<comment type="cofactor">
    <cofactor evidence="1">
        <name>[4Fe-4S] cluster</name>
        <dbReference type="ChEBI" id="CHEBI:49883"/>
    </cofactor>
</comment>
<evidence type="ECO:0000256" key="7">
    <source>
        <dbReference type="ARBA" id="ARBA00023014"/>
    </source>
</evidence>
<dbReference type="GO" id="GO:0034039">
    <property type="term" value="F:8-oxo-7,8-dihydroguanine DNA N-glycosylase activity"/>
    <property type="evidence" value="ECO:0007669"/>
    <property type="project" value="TreeGrafter"/>
</dbReference>
<feature type="domain" description="HhH-GPD" evidence="10">
    <location>
        <begin position="42"/>
        <end position="184"/>
    </location>
</feature>
<evidence type="ECO:0000313" key="11">
    <source>
        <dbReference type="EMBL" id="SFH66056.1"/>
    </source>
</evidence>
<gene>
    <name evidence="11" type="ORF">SAMN04488066_11584</name>
</gene>
<keyword evidence="12" id="KW-1185">Reference proteome</keyword>
<dbReference type="RefSeq" id="WP_149785049.1">
    <property type="nucleotide sequence ID" value="NZ_BAAADP010000002.1"/>
</dbReference>
<dbReference type="GO" id="GO:0051536">
    <property type="term" value="F:iron-sulfur cluster binding"/>
    <property type="evidence" value="ECO:0007669"/>
    <property type="project" value="UniProtKB-KW"/>
</dbReference>
<organism evidence="11 12">
    <name type="scientific">Halorubrum aquaticum</name>
    <dbReference type="NCBI Taxonomy" id="387340"/>
    <lineage>
        <taxon>Archaea</taxon>
        <taxon>Methanobacteriati</taxon>
        <taxon>Methanobacteriota</taxon>
        <taxon>Stenosarchaea group</taxon>
        <taxon>Halobacteria</taxon>
        <taxon>Halobacteriales</taxon>
        <taxon>Haloferacaceae</taxon>
        <taxon>Halorubrum</taxon>
    </lineage>
</organism>
<dbReference type="GO" id="GO:0000701">
    <property type="term" value="F:purine-specific mismatch base pair DNA N-glycosylase activity"/>
    <property type="evidence" value="ECO:0007669"/>
    <property type="project" value="TreeGrafter"/>
</dbReference>
<keyword evidence="6" id="KW-0408">Iron</keyword>
<evidence type="ECO:0000256" key="1">
    <source>
        <dbReference type="ARBA" id="ARBA00001966"/>
    </source>
</evidence>
<dbReference type="Pfam" id="PF00730">
    <property type="entry name" value="HhH-GPD"/>
    <property type="match status" value="1"/>
</dbReference>
<reference evidence="11 12" key="1">
    <citation type="submission" date="2016-10" db="EMBL/GenBank/DDBJ databases">
        <authorList>
            <person name="Varghese N."/>
            <person name="Submissions S."/>
        </authorList>
    </citation>
    <scope>NUCLEOTIDE SEQUENCE [LARGE SCALE GENOMIC DNA]</scope>
    <source>
        <strain evidence="11 12">CGMCC 1.6377</strain>
    </source>
</reference>
<proteinExistence type="inferred from homology"/>
<name>A0A1I3BVF6_9EURY</name>
<sequence length="186" mass="21408">MSSEVERRFRVDLLEWGKENRREYPWRESNRTLYEVFVAKFFLTQTPADNVAAVYPRFLERFPTLDAIAKASEDELVEAIVPLGFQNMRAGALKQIASKHDHLPTEPESLMELPRVGRYVANATLCFARGDQLPVLDRNVERVYSRVFRDTWPEAESDQLAFTKRLVPSEARSYNLALLDLGALVC</sequence>
<dbReference type="InterPro" id="IPR011257">
    <property type="entry name" value="DNA_glycosylase"/>
</dbReference>
<dbReference type="Gene3D" id="1.10.1670.10">
    <property type="entry name" value="Helix-hairpin-Helix base-excision DNA repair enzymes (C-terminal)"/>
    <property type="match status" value="1"/>
</dbReference>
<dbReference type="InterPro" id="IPR003265">
    <property type="entry name" value="HhH-GPD_domain"/>
</dbReference>
<dbReference type="GO" id="GO:0035485">
    <property type="term" value="F:adenine/guanine mispair binding"/>
    <property type="evidence" value="ECO:0007669"/>
    <property type="project" value="TreeGrafter"/>
</dbReference>
<dbReference type="InterPro" id="IPR044298">
    <property type="entry name" value="MIG/MutY"/>
</dbReference>
<evidence type="ECO:0000256" key="5">
    <source>
        <dbReference type="ARBA" id="ARBA00022801"/>
    </source>
</evidence>
<dbReference type="PANTHER" id="PTHR42944">
    <property type="entry name" value="ADENINE DNA GLYCOSYLASE"/>
    <property type="match status" value="1"/>
</dbReference>
<evidence type="ECO:0000256" key="6">
    <source>
        <dbReference type="ARBA" id="ARBA00023004"/>
    </source>
</evidence>
<comment type="similarity">
    <text evidence="2">Belongs to the Nth/MutY family.</text>
</comment>
<dbReference type="SUPFAM" id="SSF48150">
    <property type="entry name" value="DNA-glycosylase"/>
    <property type="match status" value="1"/>
</dbReference>
<evidence type="ECO:0000256" key="9">
    <source>
        <dbReference type="ARBA" id="ARBA00023295"/>
    </source>
</evidence>
<evidence type="ECO:0000259" key="10">
    <source>
        <dbReference type="SMART" id="SM00478"/>
    </source>
</evidence>
<dbReference type="Gene3D" id="1.10.340.30">
    <property type="entry name" value="Hypothetical protein, domain 2"/>
    <property type="match status" value="1"/>
</dbReference>
<dbReference type="OrthoDB" id="206280at2157"/>
<keyword evidence="4" id="KW-0227">DNA damage</keyword>
<evidence type="ECO:0000256" key="8">
    <source>
        <dbReference type="ARBA" id="ARBA00023204"/>
    </source>
</evidence>
<evidence type="ECO:0000256" key="2">
    <source>
        <dbReference type="ARBA" id="ARBA00008343"/>
    </source>
</evidence>
<dbReference type="AlphaFoldDB" id="A0A1I3BVF6"/>
<keyword evidence="7" id="KW-0411">Iron-sulfur</keyword>
<evidence type="ECO:0000313" key="12">
    <source>
        <dbReference type="Proteomes" id="UP000323537"/>
    </source>
</evidence>
<dbReference type="EMBL" id="FOPZ01000015">
    <property type="protein sequence ID" value="SFH66056.1"/>
    <property type="molecule type" value="Genomic_DNA"/>
</dbReference>
<dbReference type="Proteomes" id="UP000323537">
    <property type="component" value="Unassembled WGS sequence"/>
</dbReference>
<evidence type="ECO:0000256" key="3">
    <source>
        <dbReference type="ARBA" id="ARBA00022723"/>
    </source>
</evidence>
<keyword evidence="3" id="KW-0479">Metal-binding</keyword>
<keyword evidence="5" id="KW-0378">Hydrolase</keyword>
<dbReference type="PANTHER" id="PTHR42944:SF1">
    <property type="entry name" value="ADENINE DNA GLYCOSYLASE"/>
    <property type="match status" value="1"/>
</dbReference>